<dbReference type="InterPro" id="IPR052895">
    <property type="entry name" value="HetReg/Transcr_Mod"/>
</dbReference>
<name>A0A553I195_9PEZI</name>
<dbReference type="PANTHER" id="PTHR24148:SF73">
    <property type="entry name" value="HET DOMAIN PROTEIN (AFU_ORTHOLOGUE AFUA_8G01020)"/>
    <property type="match status" value="1"/>
</dbReference>
<keyword evidence="4" id="KW-1185">Reference proteome</keyword>
<sequence length="684" mass="76871">MFPNVQYANNNISYRPAPSIYATFSQAETAALFGQTYSAYYDGIEYHQLSSQQNEIRLLRIYPAAAKDDDIVCHLEHTLLDHPDDSRASYVALSYNWGHGTGTGGKHVILAGNYVSVTSNLYRALLELRSRGHHLVWVDGLCINQTDLEERCQQVMMMAAIYRSASMVISYLDSHDPLDQARSAMVLLLNHDTRQKPTEVKKSPESKGKDLKKGGSHGINLFFNKKSTATKTQKQETTKPSKAEVPEPQRKALLKFLEHEYWMRVWIVQEISVNPRLEIIWAGNVFDLNELAITLRRLTHVDGIGDSPRRRHIEQLSSIRQSQLALQPLALIDALKMCHQAKASIYQDRVFALLGLTHDGLSLVPLPSYQAPMDKLCRDMTARMIQATKRLDLIVTKSHEVESWYPDWFAPQSWTTSSAKGPEGLPSLIKLDPIDRYYRASGKSRADFKPSASDLSISLKGLCIGQVTAFSPTLKEAKASKIDGAHITISRTWTEKQPDEVHPCAKDTTVTEALRWLLVDVTGNHGKDAPNERKSFKLLWKLLHRRESLIREHAPDLIQWMNLCEKQGFKIKGEPFVSYFSKQNVKGSSPPRAFSRICRTIQWNLEAGMRLGSLSGGQLGWLHKNTKVGDKVVIFLGSATPCVVRSLPGNGKSFRIVGPSIINGAMNGEALEDATKRLEYFHVV</sequence>
<feature type="compositionally biased region" description="Basic and acidic residues" evidence="1">
    <location>
        <begin position="195"/>
        <end position="213"/>
    </location>
</feature>
<accession>A0A553I195</accession>
<feature type="domain" description="Heterokaryon incompatibility" evidence="2">
    <location>
        <begin position="90"/>
        <end position="270"/>
    </location>
</feature>
<reference evidence="4" key="1">
    <citation type="submission" date="2019-06" db="EMBL/GenBank/DDBJ databases">
        <title>Draft genome sequence of the griseofulvin-producing fungus Xylaria cubensis strain G536.</title>
        <authorList>
            <person name="Mead M.E."/>
            <person name="Raja H.A."/>
            <person name="Steenwyk J.L."/>
            <person name="Knowles S.L."/>
            <person name="Oberlies N.H."/>
            <person name="Rokas A."/>
        </authorList>
    </citation>
    <scope>NUCLEOTIDE SEQUENCE [LARGE SCALE GENOMIC DNA]</scope>
    <source>
        <strain evidence="4">G536</strain>
    </source>
</reference>
<dbReference type="AlphaFoldDB" id="A0A553I195"/>
<evidence type="ECO:0000256" key="1">
    <source>
        <dbReference type="SAM" id="MobiDB-lite"/>
    </source>
</evidence>
<dbReference type="OrthoDB" id="5571888at2759"/>
<dbReference type="STRING" id="2512241.A0A553I195"/>
<dbReference type="Pfam" id="PF06985">
    <property type="entry name" value="HET"/>
    <property type="match status" value="1"/>
</dbReference>
<evidence type="ECO:0000313" key="4">
    <source>
        <dbReference type="Proteomes" id="UP000319160"/>
    </source>
</evidence>
<feature type="region of interest" description="Disordered" evidence="1">
    <location>
        <begin position="195"/>
        <end position="217"/>
    </location>
</feature>
<evidence type="ECO:0000313" key="3">
    <source>
        <dbReference type="EMBL" id="TRX93974.1"/>
    </source>
</evidence>
<proteinExistence type="predicted"/>
<comment type="caution">
    <text evidence="3">The sequence shown here is derived from an EMBL/GenBank/DDBJ whole genome shotgun (WGS) entry which is preliminary data.</text>
</comment>
<dbReference type="EMBL" id="VFLP01000025">
    <property type="protein sequence ID" value="TRX93974.1"/>
    <property type="molecule type" value="Genomic_DNA"/>
</dbReference>
<protein>
    <recommendedName>
        <fullName evidence="2">Heterokaryon incompatibility domain-containing protein</fullName>
    </recommendedName>
</protein>
<organism evidence="3 4">
    <name type="scientific">Xylaria flabelliformis</name>
    <dbReference type="NCBI Taxonomy" id="2512241"/>
    <lineage>
        <taxon>Eukaryota</taxon>
        <taxon>Fungi</taxon>
        <taxon>Dikarya</taxon>
        <taxon>Ascomycota</taxon>
        <taxon>Pezizomycotina</taxon>
        <taxon>Sordariomycetes</taxon>
        <taxon>Xylariomycetidae</taxon>
        <taxon>Xylariales</taxon>
        <taxon>Xylariaceae</taxon>
        <taxon>Xylaria</taxon>
    </lineage>
</organism>
<evidence type="ECO:0000259" key="2">
    <source>
        <dbReference type="Pfam" id="PF06985"/>
    </source>
</evidence>
<dbReference type="InterPro" id="IPR010730">
    <property type="entry name" value="HET"/>
</dbReference>
<dbReference type="PANTHER" id="PTHR24148">
    <property type="entry name" value="ANKYRIN REPEAT DOMAIN-CONTAINING PROTEIN 39 HOMOLOG-RELATED"/>
    <property type="match status" value="1"/>
</dbReference>
<gene>
    <name evidence="3" type="ORF">FHL15_005052</name>
</gene>
<dbReference type="Proteomes" id="UP000319160">
    <property type="component" value="Unassembled WGS sequence"/>
</dbReference>
<dbReference type="Pfam" id="PF26639">
    <property type="entry name" value="Het-6_barrel"/>
    <property type="match status" value="1"/>
</dbReference>